<dbReference type="AlphaFoldDB" id="A0A6G1GL88"/>
<dbReference type="Proteomes" id="UP000800041">
    <property type="component" value="Unassembled WGS sequence"/>
</dbReference>
<dbReference type="EMBL" id="ML977215">
    <property type="protein sequence ID" value="KAF1980892.1"/>
    <property type="molecule type" value="Genomic_DNA"/>
</dbReference>
<feature type="region of interest" description="Disordered" evidence="1">
    <location>
        <begin position="44"/>
        <end position="88"/>
    </location>
</feature>
<evidence type="ECO:0000313" key="4">
    <source>
        <dbReference type="EMBL" id="KAF1989841.1"/>
    </source>
</evidence>
<organism evidence="3 5">
    <name type="scientific">Aulographum hederae CBS 113979</name>
    <dbReference type="NCBI Taxonomy" id="1176131"/>
    <lineage>
        <taxon>Eukaryota</taxon>
        <taxon>Fungi</taxon>
        <taxon>Dikarya</taxon>
        <taxon>Ascomycota</taxon>
        <taxon>Pezizomycotina</taxon>
        <taxon>Dothideomycetes</taxon>
        <taxon>Pleosporomycetidae</taxon>
        <taxon>Aulographales</taxon>
        <taxon>Aulographaceae</taxon>
    </lineage>
</organism>
<sequence>MASSSQPSIPLANSSQAEASSTLTLLAFESFPFEAFFKATYPDSDTAKPSGKRKTTGKVQSEYLHCPADARRSNNKKDNSTSHAKRKHQDIIGALSLEDSISFEYEWSYTQLETTPNRRRQQYTEAIVGLLTRRRLPFSAVKWDELQALVLSANPAVEDLLITSRHEAMLLCRIT</sequence>
<dbReference type="OrthoDB" id="5020773at2759"/>
<feature type="compositionally biased region" description="Basic and acidic residues" evidence="1">
    <location>
        <begin position="68"/>
        <end position="80"/>
    </location>
</feature>
<proteinExistence type="predicted"/>
<evidence type="ECO:0000313" key="2">
    <source>
        <dbReference type="EMBL" id="KAF1980892.1"/>
    </source>
</evidence>
<protein>
    <submittedName>
        <fullName evidence="3">Uncharacterized protein</fullName>
    </submittedName>
</protein>
<dbReference type="EMBL" id="ML977194">
    <property type="protein sequence ID" value="KAF1981723.1"/>
    <property type="molecule type" value="Genomic_DNA"/>
</dbReference>
<reference evidence="3" key="1">
    <citation type="journal article" date="2020" name="Stud. Mycol.">
        <title>101 Dothideomycetes genomes: a test case for predicting lifestyles and emergence of pathogens.</title>
        <authorList>
            <person name="Haridas S."/>
            <person name="Albert R."/>
            <person name="Binder M."/>
            <person name="Bloem J."/>
            <person name="Labutti K."/>
            <person name="Salamov A."/>
            <person name="Andreopoulos B."/>
            <person name="Baker S."/>
            <person name="Barry K."/>
            <person name="Bills G."/>
            <person name="Bluhm B."/>
            <person name="Cannon C."/>
            <person name="Castanera R."/>
            <person name="Culley D."/>
            <person name="Daum C."/>
            <person name="Ezra D."/>
            <person name="Gonzalez J."/>
            <person name="Henrissat B."/>
            <person name="Kuo A."/>
            <person name="Liang C."/>
            <person name="Lipzen A."/>
            <person name="Lutzoni F."/>
            <person name="Magnuson J."/>
            <person name="Mondo S."/>
            <person name="Nolan M."/>
            <person name="Ohm R."/>
            <person name="Pangilinan J."/>
            <person name="Park H.-J."/>
            <person name="Ramirez L."/>
            <person name="Alfaro M."/>
            <person name="Sun H."/>
            <person name="Tritt A."/>
            <person name="Yoshinaga Y."/>
            <person name="Zwiers L.-H."/>
            <person name="Turgeon B."/>
            <person name="Goodwin S."/>
            <person name="Spatafora J."/>
            <person name="Crous P."/>
            <person name="Grigoriev I."/>
        </authorList>
    </citation>
    <scope>NUCLEOTIDE SEQUENCE</scope>
    <source>
        <strain evidence="3">CBS 113979</strain>
    </source>
</reference>
<name>A0A6G1GL88_9PEZI</name>
<accession>A0A6G1GL88</accession>
<evidence type="ECO:0000313" key="3">
    <source>
        <dbReference type="EMBL" id="KAF1981723.1"/>
    </source>
</evidence>
<evidence type="ECO:0000313" key="5">
    <source>
        <dbReference type="Proteomes" id="UP000800041"/>
    </source>
</evidence>
<keyword evidence="5" id="KW-1185">Reference proteome</keyword>
<gene>
    <name evidence="4" type="ORF">K402DRAFT_390809</name>
    <name evidence="3" type="ORF">K402DRAFT_398258</name>
    <name evidence="2" type="ORF">K402DRAFT_399039</name>
</gene>
<evidence type="ECO:0000256" key="1">
    <source>
        <dbReference type="SAM" id="MobiDB-lite"/>
    </source>
</evidence>
<dbReference type="EMBL" id="ML977144">
    <property type="protein sequence ID" value="KAF1989841.1"/>
    <property type="molecule type" value="Genomic_DNA"/>
</dbReference>